<dbReference type="OrthoDB" id="4841025at2759"/>
<dbReference type="Proteomes" id="UP000053477">
    <property type="component" value="Unassembled WGS sequence"/>
</dbReference>
<dbReference type="AlphaFoldDB" id="A0A0H2RNF7"/>
<keyword evidence="2" id="KW-1185">Reference proteome</keyword>
<dbReference type="STRING" id="27342.A0A0H2RNF7"/>
<sequence>MAVLNNLTYGRSAGIGLIFTIRQYQQKKKVPSPLCSYSNLYPMSSYSCEVLERPGLEWPREKQLVLIHELRAPASQCFSSIPEYQCLSLTPKALDDKLIAVARRDDTGELIAFSSAIFLDIRVPQTSSDTVLHTGLTCIHPAERRSGLTISLFANLFGHLLSMFPDGIWLTSLAAIPSSLVSIYQIASDVFPSPDVPTPSPTHLAIAKSISDSHRNAMLVAPSAVFDAASFVFRVSKPTDSPMRKNVNDPALQHRNRRVNEFYRELLSGGDGDEVLQVAYLDVDKFSEVFASRYTEVTGTKIRAKL</sequence>
<proteinExistence type="predicted"/>
<name>A0A0H2RNF7_9AGAM</name>
<evidence type="ECO:0000313" key="2">
    <source>
        <dbReference type="Proteomes" id="UP000053477"/>
    </source>
</evidence>
<dbReference type="InParanoid" id="A0A0H2RNF7"/>
<evidence type="ECO:0000313" key="1">
    <source>
        <dbReference type="EMBL" id="KLO13142.1"/>
    </source>
</evidence>
<protein>
    <submittedName>
        <fullName evidence="1">Uncharacterized protein</fullName>
    </submittedName>
</protein>
<reference evidence="1 2" key="1">
    <citation type="submission" date="2015-04" db="EMBL/GenBank/DDBJ databases">
        <title>Complete genome sequence of Schizopora paradoxa KUC8140, a cosmopolitan wood degrader in East Asia.</title>
        <authorList>
            <consortium name="DOE Joint Genome Institute"/>
            <person name="Min B."/>
            <person name="Park H."/>
            <person name="Jang Y."/>
            <person name="Kim J.-J."/>
            <person name="Kim K.H."/>
            <person name="Pangilinan J."/>
            <person name="Lipzen A."/>
            <person name="Riley R."/>
            <person name="Grigoriev I.V."/>
            <person name="Spatafora J.W."/>
            <person name="Choi I.-G."/>
        </authorList>
    </citation>
    <scope>NUCLEOTIDE SEQUENCE [LARGE SCALE GENOMIC DNA]</scope>
    <source>
        <strain evidence="1 2">KUC8140</strain>
    </source>
</reference>
<accession>A0A0H2RNF7</accession>
<gene>
    <name evidence="1" type="ORF">SCHPADRAFT_904442</name>
</gene>
<organism evidence="1 2">
    <name type="scientific">Schizopora paradoxa</name>
    <dbReference type="NCBI Taxonomy" id="27342"/>
    <lineage>
        <taxon>Eukaryota</taxon>
        <taxon>Fungi</taxon>
        <taxon>Dikarya</taxon>
        <taxon>Basidiomycota</taxon>
        <taxon>Agaricomycotina</taxon>
        <taxon>Agaricomycetes</taxon>
        <taxon>Hymenochaetales</taxon>
        <taxon>Schizoporaceae</taxon>
        <taxon>Schizopora</taxon>
    </lineage>
</organism>
<dbReference type="EMBL" id="KQ085964">
    <property type="protein sequence ID" value="KLO13142.1"/>
    <property type="molecule type" value="Genomic_DNA"/>
</dbReference>